<dbReference type="EMBL" id="MU839851">
    <property type="protein sequence ID" value="KAK1749895.1"/>
    <property type="molecule type" value="Genomic_DNA"/>
</dbReference>
<dbReference type="InterPro" id="IPR036640">
    <property type="entry name" value="ABC1_TM_sf"/>
</dbReference>
<dbReference type="SMART" id="SM00382">
    <property type="entry name" value="AAA"/>
    <property type="match status" value="2"/>
</dbReference>
<keyword evidence="7 9" id="KW-0472">Membrane</keyword>
<keyword evidence="3 9" id="KW-0812">Transmembrane</keyword>
<feature type="compositionally biased region" description="Acidic residues" evidence="8">
    <location>
        <begin position="835"/>
        <end position="845"/>
    </location>
</feature>
<feature type="transmembrane region" description="Helical" evidence="9">
    <location>
        <begin position="474"/>
        <end position="502"/>
    </location>
</feature>
<evidence type="ECO:0000256" key="8">
    <source>
        <dbReference type="SAM" id="MobiDB-lite"/>
    </source>
</evidence>
<dbReference type="Gene3D" id="3.40.50.300">
    <property type="entry name" value="P-loop containing nucleotide triphosphate hydrolases"/>
    <property type="match status" value="2"/>
</dbReference>
<dbReference type="InterPro" id="IPR044726">
    <property type="entry name" value="ABCC_6TM_D2"/>
</dbReference>
<feature type="transmembrane region" description="Helical" evidence="9">
    <location>
        <begin position="882"/>
        <end position="903"/>
    </location>
</feature>
<evidence type="ECO:0000259" key="11">
    <source>
        <dbReference type="PROSITE" id="PS50929"/>
    </source>
</evidence>
<name>A0AAJ0F664_9PEZI</name>
<feature type="transmembrane region" description="Helical" evidence="9">
    <location>
        <begin position="1009"/>
        <end position="1033"/>
    </location>
</feature>
<evidence type="ECO:0000256" key="2">
    <source>
        <dbReference type="ARBA" id="ARBA00022448"/>
    </source>
</evidence>
<keyword evidence="4" id="KW-0547">Nucleotide-binding</keyword>
<reference evidence="12" key="1">
    <citation type="submission" date="2023-06" db="EMBL/GenBank/DDBJ databases">
        <title>Genome-scale phylogeny and comparative genomics of the fungal order Sordariales.</title>
        <authorList>
            <consortium name="Lawrence Berkeley National Laboratory"/>
            <person name="Hensen N."/>
            <person name="Bonometti L."/>
            <person name="Westerberg I."/>
            <person name="Brannstrom I.O."/>
            <person name="Guillou S."/>
            <person name="Cros-Aarteil S."/>
            <person name="Calhoun S."/>
            <person name="Haridas S."/>
            <person name="Kuo A."/>
            <person name="Mondo S."/>
            <person name="Pangilinan J."/>
            <person name="Riley R."/>
            <person name="Labutti K."/>
            <person name="Andreopoulos B."/>
            <person name="Lipzen A."/>
            <person name="Chen C."/>
            <person name="Yanf M."/>
            <person name="Daum C."/>
            <person name="Ng V."/>
            <person name="Clum A."/>
            <person name="Steindorff A."/>
            <person name="Ohm R."/>
            <person name="Martin F."/>
            <person name="Silar P."/>
            <person name="Natvig D."/>
            <person name="Lalanne C."/>
            <person name="Gautier V."/>
            <person name="Ament-Velasquez S.L."/>
            <person name="Kruys A."/>
            <person name="Hutchinson M.I."/>
            <person name="Powell A.J."/>
            <person name="Barry K."/>
            <person name="Miller A.N."/>
            <person name="Grigoriev I.V."/>
            <person name="Debuchy R."/>
            <person name="Gladieux P."/>
            <person name="Thoren M.H."/>
            <person name="Johannesson H."/>
        </authorList>
    </citation>
    <scope>NUCLEOTIDE SEQUENCE</scope>
    <source>
        <strain evidence="12">PSN4</strain>
    </source>
</reference>
<evidence type="ECO:0000256" key="1">
    <source>
        <dbReference type="ARBA" id="ARBA00004141"/>
    </source>
</evidence>
<accession>A0AAJ0F664</accession>
<organism evidence="12 13">
    <name type="scientific">Echria macrotheca</name>
    <dbReference type="NCBI Taxonomy" id="438768"/>
    <lineage>
        <taxon>Eukaryota</taxon>
        <taxon>Fungi</taxon>
        <taxon>Dikarya</taxon>
        <taxon>Ascomycota</taxon>
        <taxon>Pezizomycotina</taxon>
        <taxon>Sordariomycetes</taxon>
        <taxon>Sordariomycetidae</taxon>
        <taxon>Sordariales</taxon>
        <taxon>Schizotheciaceae</taxon>
        <taxon>Echria</taxon>
    </lineage>
</organism>
<feature type="domain" description="ABC transporter" evidence="10">
    <location>
        <begin position="578"/>
        <end position="816"/>
    </location>
</feature>
<feature type="domain" description="ABC transmembrane type-1" evidence="11">
    <location>
        <begin position="274"/>
        <end position="543"/>
    </location>
</feature>
<keyword evidence="5" id="KW-0067">ATP-binding</keyword>
<dbReference type="Gene3D" id="1.20.1560.10">
    <property type="entry name" value="ABC transporter type 1, transmembrane domain"/>
    <property type="match status" value="2"/>
</dbReference>
<evidence type="ECO:0000256" key="5">
    <source>
        <dbReference type="ARBA" id="ARBA00022840"/>
    </source>
</evidence>
<feature type="transmembrane region" description="Helical" evidence="9">
    <location>
        <begin position="265"/>
        <end position="287"/>
    </location>
</feature>
<protein>
    <submittedName>
        <fullName evidence="12">P-loop containing nucleoside triphosphate hydrolase protein</fullName>
    </submittedName>
</protein>
<dbReference type="InterPro" id="IPR050173">
    <property type="entry name" value="ABC_transporter_C-like"/>
</dbReference>
<evidence type="ECO:0000259" key="10">
    <source>
        <dbReference type="PROSITE" id="PS50893"/>
    </source>
</evidence>
<dbReference type="InterPro" id="IPR017871">
    <property type="entry name" value="ABC_transporter-like_CS"/>
</dbReference>
<sequence>MWLWSRLPPLCLLPRDGLPARGRLSDDDRVEALLQGLLNFGPAAFLLLAAPVRIAQLRRAKLVVVPNRRGFVKSTRRGADTVAAQVLSVAAAAAVCVLSPLEHGRNAAPSALLTGYLALALLSDAVRAGLLLVAWNLCWPGSRWSSWAVVVAPAARLGLFLLEARTKRSILREPWARTLPPEDTAGYFGVAFFWWVNAVLRKGYATVFSLADMPPLGPSMDVVLVREAMLKEWDRRERPEGRYALLKAQLRCLWRAHASVVPPRLVFVVLSCSQPALVSRAITFVGADLPPLENRAEAFRLLVMALVIYAGMALANGMYQRRLVRLNCLGRMGLVGLLHRRCLTMRDSDADGSGAVTLANSDAEDVANSGELVHDLWSKTLELAVGMYLLAREVGWVCVLPLLVVIAVSRAVEKITDNVAERQMDFSQATQERVSLTRAVLDAVKTVRMMGAVDRIHAKIRDARDREMGAYVRFYRLMVAFFVSSVVLHLFSPAFTLIVYAVQAQIRGKQALDVETVFTALTIIDIVCTPANTLLGVIPEAASLLAALDRLQKYLLLPDREDKRLALDSGDASSDIAVRIDGATVRPAPTADPVLKNITASLPRGRLVVVSGAVGTGKTTLARALLGDVPPDEGEIRSSFTEEGRGVAYCAQTAWLPNGTIRDAICGPLLDEDGNGGVDEVWYRRVLHACDLEQDLDQMPLRDATVVGSRGTALSGGQKQRVALARAVYARPGLAILDDVLSALDATTEQHVFDNLLGLKGLFRELGTTVLLITHAIQHLPLADHIIVLDEHGSVAEQGSWEDLRARAGYISNVVLKEPPSGERSKKLQNGTDAADQDGDEDAKDEESPSSPETERMLDMARKTGDITLYSYYFRAVGPGQLFLLTFSLLVYSALAGLIPVWLRRLAESGGERMWFYTGVYFALTTATFLSVAIAVATIFLIIAPSAGTVLHTQLLDAVLRLAPQTYFSTTPTAATLSRFGPDMGMLDRSLPFALFQALQALFRVLTQAVLLVAVQPLLAAALPVAAAFVFVIQKLYLATSRQLRLLDLETRSLVSASFLETADGAATVRAFGPRWAAASAKQNAGAVDSALRPEYLLAGIQQWLDVVLDLMVPGLAVAVIGLAAAVKESTQPGQLAIALSVVLNANTYLLRLVSAWTRLETALGAISRLRAFRLSVAQNWEEGEEGGGETTYIPPEGWPIHGDVVFSRFSAAYVPETLALNDISVAIPAGARVGIVGRTGSGKTSLVLSLLRLIEPAIPPVPGAQEEGAVSIDGVDICRIPRETLRARLIVVPQDPMVLATDTVRESLAVVLPLPVSREDNKIVGDADVKRDKDMVEALQRVGLWSIMQARASSLPREEEGGEEENGKKDVLDITMGTLALSHGQQQLFALARAVLMRRVGGRGRLVLLDEATSSVDAATDKVMQSVVREEFAGYTVLTIAHRLDTVMGSDLVLVMDGGRLVEVGKPGDLAGKEGGRFRELLRGGVWEDGKR</sequence>
<evidence type="ECO:0000256" key="6">
    <source>
        <dbReference type="ARBA" id="ARBA00022989"/>
    </source>
</evidence>
<dbReference type="Proteomes" id="UP001239445">
    <property type="component" value="Unassembled WGS sequence"/>
</dbReference>
<evidence type="ECO:0000313" key="12">
    <source>
        <dbReference type="EMBL" id="KAK1749895.1"/>
    </source>
</evidence>
<gene>
    <name evidence="12" type="ORF">QBC47DRAFT_439622</name>
</gene>
<dbReference type="GO" id="GO:0016887">
    <property type="term" value="F:ATP hydrolysis activity"/>
    <property type="evidence" value="ECO:0007669"/>
    <property type="project" value="InterPro"/>
</dbReference>
<proteinExistence type="predicted"/>
<dbReference type="CDD" id="cd18580">
    <property type="entry name" value="ABC_6TM_ABCC_D2"/>
    <property type="match status" value="1"/>
</dbReference>
<keyword evidence="12" id="KW-0378">Hydrolase</keyword>
<dbReference type="InterPro" id="IPR027417">
    <property type="entry name" value="P-loop_NTPase"/>
</dbReference>
<dbReference type="InterPro" id="IPR003439">
    <property type="entry name" value="ABC_transporter-like_ATP-bd"/>
</dbReference>
<evidence type="ECO:0000256" key="3">
    <source>
        <dbReference type="ARBA" id="ARBA00022692"/>
    </source>
</evidence>
<comment type="caution">
    <text evidence="12">The sequence shown here is derived from an EMBL/GenBank/DDBJ whole genome shotgun (WGS) entry which is preliminary data.</text>
</comment>
<feature type="transmembrane region" description="Helical" evidence="9">
    <location>
        <begin position="113"/>
        <end position="135"/>
    </location>
</feature>
<dbReference type="PANTHER" id="PTHR24223">
    <property type="entry name" value="ATP-BINDING CASSETTE SUB-FAMILY C"/>
    <property type="match status" value="1"/>
</dbReference>
<dbReference type="Pfam" id="PF00664">
    <property type="entry name" value="ABC_membrane"/>
    <property type="match status" value="2"/>
</dbReference>
<comment type="subcellular location">
    <subcellularLocation>
        <location evidence="1">Membrane</location>
        <topology evidence="1">Multi-pass membrane protein</topology>
    </subcellularLocation>
</comment>
<dbReference type="Pfam" id="PF00005">
    <property type="entry name" value="ABC_tran"/>
    <property type="match status" value="2"/>
</dbReference>
<feature type="transmembrane region" description="Helical" evidence="9">
    <location>
        <begin position="32"/>
        <end position="52"/>
    </location>
</feature>
<evidence type="ECO:0000256" key="7">
    <source>
        <dbReference type="ARBA" id="ARBA00023136"/>
    </source>
</evidence>
<dbReference type="InterPro" id="IPR003593">
    <property type="entry name" value="AAA+_ATPase"/>
</dbReference>
<dbReference type="PANTHER" id="PTHR24223:SF345">
    <property type="entry name" value="ABC MULTIDRUG TRANSPORTER (EUROFUNG)"/>
    <property type="match status" value="1"/>
</dbReference>
<dbReference type="SUPFAM" id="SSF90123">
    <property type="entry name" value="ABC transporter transmembrane region"/>
    <property type="match status" value="2"/>
</dbReference>
<dbReference type="PROSITE" id="PS00211">
    <property type="entry name" value="ABC_TRANSPORTER_1"/>
    <property type="match status" value="2"/>
</dbReference>
<dbReference type="PROSITE" id="PS50929">
    <property type="entry name" value="ABC_TM1F"/>
    <property type="match status" value="2"/>
</dbReference>
<dbReference type="GO" id="GO:0005524">
    <property type="term" value="F:ATP binding"/>
    <property type="evidence" value="ECO:0007669"/>
    <property type="project" value="UniProtKB-KW"/>
</dbReference>
<dbReference type="SUPFAM" id="SSF52540">
    <property type="entry name" value="P-loop containing nucleoside triphosphate hydrolases"/>
    <property type="match status" value="2"/>
</dbReference>
<dbReference type="GO" id="GO:0016020">
    <property type="term" value="C:membrane"/>
    <property type="evidence" value="ECO:0007669"/>
    <property type="project" value="UniProtKB-SubCell"/>
</dbReference>
<keyword evidence="13" id="KW-1185">Reference proteome</keyword>
<feature type="transmembrane region" description="Helical" evidence="9">
    <location>
        <begin position="915"/>
        <end position="943"/>
    </location>
</feature>
<feature type="transmembrane region" description="Helical" evidence="9">
    <location>
        <begin position="299"/>
        <end position="319"/>
    </location>
</feature>
<feature type="domain" description="ABC transporter" evidence="10">
    <location>
        <begin position="1201"/>
        <end position="1484"/>
    </location>
</feature>
<feature type="transmembrane region" description="Helical" evidence="9">
    <location>
        <begin position="147"/>
        <end position="164"/>
    </location>
</feature>
<dbReference type="GO" id="GO:0140359">
    <property type="term" value="F:ABC-type transporter activity"/>
    <property type="evidence" value="ECO:0007669"/>
    <property type="project" value="InterPro"/>
</dbReference>
<evidence type="ECO:0000256" key="4">
    <source>
        <dbReference type="ARBA" id="ARBA00022741"/>
    </source>
</evidence>
<evidence type="ECO:0000256" key="9">
    <source>
        <dbReference type="SAM" id="Phobius"/>
    </source>
</evidence>
<keyword evidence="2" id="KW-0813">Transport</keyword>
<dbReference type="PROSITE" id="PS50893">
    <property type="entry name" value="ABC_TRANSPORTER_2"/>
    <property type="match status" value="2"/>
</dbReference>
<evidence type="ECO:0000313" key="13">
    <source>
        <dbReference type="Proteomes" id="UP001239445"/>
    </source>
</evidence>
<dbReference type="InterPro" id="IPR011527">
    <property type="entry name" value="ABC1_TM_dom"/>
</dbReference>
<feature type="region of interest" description="Disordered" evidence="8">
    <location>
        <begin position="818"/>
        <end position="857"/>
    </location>
</feature>
<keyword evidence="6 9" id="KW-1133">Transmembrane helix</keyword>
<dbReference type="CDD" id="cd03250">
    <property type="entry name" value="ABCC_MRP_domain1"/>
    <property type="match status" value="1"/>
</dbReference>
<feature type="domain" description="ABC transmembrane type-1" evidence="11">
    <location>
        <begin position="883"/>
        <end position="1162"/>
    </location>
</feature>